<comment type="caution">
    <text evidence="2">The sequence shown here is derived from an EMBL/GenBank/DDBJ whole genome shotgun (WGS) entry which is preliminary data.</text>
</comment>
<evidence type="ECO:0008006" key="4">
    <source>
        <dbReference type="Google" id="ProtNLM"/>
    </source>
</evidence>
<feature type="region of interest" description="Disordered" evidence="1">
    <location>
        <begin position="410"/>
        <end position="429"/>
    </location>
</feature>
<dbReference type="PRINTS" id="PR01950">
    <property type="entry name" value="LANCSUPER"/>
</dbReference>
<protein>
    <recommendedName>
        <fullName evidence="4">Lanthionine synthetase C family protein</fullName>
    </recommendedName>
</protein>
<dbReference type="SUPFAM" id="SSF158745">
    <property type="entry name" value="LanC-like"/>
    <property type="match status" value="1"/>
</dbReference>
<dbReference type="AlphaFoldDB" id="A0A941EKU2"/>
<accession>A0A941EKU2</accession>
<dbReference type="EMBL" id="JAGSOG010000030">
    <property type="protein sequence ID" value="MBR7833447.1"/>
    <property type="molecule type" value="Genomic_DNA"/>
</dbReference>
<dbReference type="RefSeq" id="WP_212527968.1">
    <property type="nucleotide sequence ID" value="NZ_JAGSOG010000030.1"/>
</dbReference>
<dbReference type="Gene3D" id="1.50.10.20">
    <property type="match status" value="1"/>
</dbReference>
<dbReference type="GO" id="GO:0031179">
    <property type="term" value="P:peptide modification"/>
    <property type="evidence" value="ECO:0007669"/>
    <property type="project" value="InterPro"/>
</dbReference>
<dbReference type="CDD" id="cd04434">
    <property type="entry name" value="LanC_like"/>
    <property type="match status" value="1"/>
</dbReference>
<gene>
    <name evidence="2" type="ORF">KDL01_09230</name>
</gene>
<evidence type="ECO:0000256" key="1">
    <source>
        <dbReference type="SAM" id="MobiDB-lite"/>
    </source>
</evidence>
<dbReference type="Proteomes" id="UP000675781">
    <property type="component" value="Unassembled WGS sequence"/>
</dbReference>
<reference evidence="2" key="1">
    <citation type="submission" date="2021-04" db="EMBL/GenBank/DDBJ databases">
        <title>Genome based classification of Actinospica acidithermotolerans sp. nov., an actinobacterium isolated from an Indonesian hot spring.</title>
        <authorList>
            <person name="Kusuma A.B."/>
            <person name="Putra K.E."/>
            <person name="Nafisah S."/>
            <person name="Loh J."/>
            <person name="Nouioui I."/>
            <person name="Goodfellow M."/>
        </authorList>
    </citation>
    <scope>NUCLEOTIDE SEQUENCE</scope>
    <source>
        <strain evidence="2">CSCA 57</strain>
    </source>
</reference>
<evidence type="ECO:0000313" key="2">
    <source>
        <dbReference type="EMBL" id="MBR7833447.1"/>
    </source>
</evidence>
<name>A0A941EKU2_9ACTN</name>
<evidence type="ECO:0000313" key="3">
    <source>
        <dbReference type="Proteomes" id="UP000675781"/>
    </source>
</evidence>
<sequence length="429" mass="45513">MKIVQNSAQIQRAEDLGRQGLDWLLAQARPTGSGLAWSWAPSGGQPMPGLYYGTSGVILALLEGWRHFHEDRYADAALRGARYVAEAIAETTHDSLYLGLTGMAFGLRAADRALGDGPCGAAADRALALVRAHFDGERWNEMFELMAGNAGIGLGALAAGDPELALLAVQPYALHADETAGGVNWQVRPTPPHSHHMAHGTLGIAYALAAVGRAAGRGDLIELAQRGAADVVSRNTAGPTGFLVPHSNPPHRPDIIETYSYGWCNGPAGDAQLFRLLEQITGDEQWTALIDRCRHSVQTSGLPQRLRPGFWDNNGRCCGTAGVLALACDLQCDRVDAAGTDDFADLLAADLIDRASLDENGASWANFEHRNTPGELEPHTGWAHGTAGIVPELLRYARIAAGGDPTYATSMPDHAPVCSSTAGKNGDQH</sequence>
<keyword evidence="3" id="KW-1185">Reference proteome</keyword>
<organism evidence="2 3">
    <name type="scientific">Actinospica durhamensis</name>
    <dbReference type="NCBI Taxonomy" id="1508375"/>
    <lineage>
        <taxon>Bacteria</taxon>
        <taxon>Bacillati</taxon>
        <taxon>Actinomycetota</taxon>
        <taxon>Actinomycetes</taxon>
        <taxon>Catenulisporales</taxon>
        <taxon>Actinospicaceae</taxon>
        <taxon>Actinospica</taxon>
    </lineage>
</organism>
<proteinExistence type="predicted"/>
<dbReference type="InterPro" id="IPR007822">
    <property type="entry name" value="LANC-like"/>
</dbReference>
<dbReference type="SMART" id="SM01260">
    <property type="entry name" value="LANC_like"/>
    <property type="match status" value="1"/>
</dbReference>
<dbReference type="Pfam" id="PF05147">
    <property type="entry name" value="LANC_like"/>
    <property type="match status" value="2"/>
</dbReference>